<dbReference type="InterPro" id="IPR013083">
    <property type="entry name" value="Znf_RING/FYVE/PHD"/>
</dbReference>
<feature type="transmembrane region" description="Helical" evidence="2">
    <location>
        <begin position="95"/>
        <end position="114"/>
    </location>
</feature>
<dbReference type="EMBL" id="JAWWNJ010000009">
    <property type="protein sequence ID" value="KAK7048184.1"/>
    <property type="molecule type" value="Genomic_DNA"/>
</dbReference>
<dbReference type="PANTHER" id="PTHR22696:SF1">
    <property type="entry name" value="E3 UBIQUITIN-PROTEIN LIGASE RNF26"/>
    <property type="match status" value="1"/>
</dbReference>
<keyword evidence="4" id="KW-1185">Reference proteome</keyword>
<dbReference type="AlphaFoldDB" id="A0AAW0D8Z8"/>
<feature type="compositionally biased region" description="Acidic residues" evidence="1">
    <location>
        <begin position="675"/>
        <end position="686"/>
    </location>
</feature>
<dbReference type="GO" id="GO:0061630">
    <property type="term" value="F:ubiquitin protein ligase activity"/>
    <property type="evidence" value="ECO:0007669"/>
    <property type="project" value="TreeGrafter"/>
</dbReference>
<gene>
    <name evidence="3" type="ORF">R3P38DRAFT_3307099</name>
</gene>
<evidence type="ECO:0000256" key="2">
    <source>
        <dbReference type="SAM" id="Phobius"/>
    </source>
</evidence>
<keyword evidence="2" id="KW-1133">Transmembrane helix</keyword>
<feature type="region of interest" description="Disordered" evidence="1">
    <location>
        <begin position="652"/>
        <end position="693"/>
    </location>
</feature>
<evidence type="ECO:0000256" key="1">
    <source>
        <dbReference type="SAM" id="MobiDB-lite"/>
    </source>
</evidence>
<organism evidence="3 4">
    <name type="scientific">Favolaschia claudopus</name>
    <dbReference type="NCBI Taxonomy" id="2862362"/>
    <lineage>
        <taxon>Eukaryota</taxon>
        <taxon>Fungi</taxon>
        <taxon>Dikarya</taxon>
        <taxon>Basidiomycota</taxon>
        <taxon>Agaricomycotina</taxon>
        <taxon>Agaricomycetes</taxon>
        <taxon>Agaricomycetidae</taxon>
        <taxon>Agaricales</taxon>
        <taxon>Marasmiineae</taxon>
        <taxon>Mycenaceae</taxon>
        <taxon>Favolaschia</taxon>
    </lineage>
</organism>
<accession>A0AAW0D8Z8</accession>
<feature type="transmembrane region" description="Helical" evidence="2">
    <location>
        <begin position="286"/>
        <end position="304"/>
    </location>
</feature>
<reference evidence="3 4" key="1">
    <citation type="journal article" date="2024" name="J Genomics">
        <title>Draft genome sequencing and assembly of Favolaschia claudopus CIRM-BRFM 2984 isolated from oak limbs.</title>
        <authorList>
            <person name="Navarro D."/>
            <person name="Drula E."/>
            <person name="Chaduli D."/>
            <person name="Cazenave R."/>
            <person name="Ahrendt S."/>
            <person name="Wang J."/>
            <person name="Lipzen A."/>
            <person name="Daum C."/>
            <person name="Barry K."/>
            <person name="Grigoriev I.V."/>
            <person name="Favel A."/>
            <person name="Rosso M.N."/>
            <person name="Martin F."/>
        </authorList>
    </citation>
    <scope>NUCLEOTIDE SEQUENCE [LARGE SCALE GENOMIC DNA]</scope>
    <source>
        <strain evidence="3 4">CIRM-BRFM 2984</strain>
    </source>
</reference>
<dbReference type="Proteomes" id="UP001362999">
    <property type="component" value="Unassembled WGS sequence"/>
</dbReference>
<sequence length="819" mass="90460">MAGENNPVVPSKLGLTLVMPLTPEPTTFHSSSYNISLNFTSLISLPSRLLARIRKADDFLFLDAVSTIPTSGAGRAKSNALLTNNGTTNMFPGPYGFFLSGYMLGLVLLGVLLHRIQNIVVPPRTSSPSHQLHRQISRRFFAYSTVRRLYGSVLPLDLNKTSTRLAFHLPTLYFLCKMLVTWAVILLQTSDFYPATESGYIHSLGEWVSRLEMHQVCWRTFCSICAAFSVEAFIRGLDGSGLGLIHMSANTSPFNLIGYSFLLHIYSSPITHVYKPPSLPSRPDKHVIVTIAVPLLQLTIFHILSIRKRWSNHRLFPTALSSMLSLLHFHLTLYSHYYCPSTNTPLSPNPQQPKLKLPLTTHWHAPATPVPLNMGTSFPAPTPPPLGRVPPPAAPTVLYSHPTGSASFPLLNYVPNTFETLLLLTIALTIILNALTQLILTGRVARPLLGLGLSGSNINGGWAWAPPYDEDWGVVLLRVGTASLEATGLRGLGNEMPTIHAPPLASRYPEYGTARLGPTGVLHISNGFGPVGGPTRKRRRGLSNEVRAVDGGAGSNSSSRFFVFSPDLINWRWMKEAWRFFGFWTHVTGWSKGLGGHHHHHPQRQQLGENLAGGQGIEDDEIIIEDEEEEQDIGDDQEGDEVYDRFLRQEEISDDDDGHNHNSAQGWDLGPSSAESEDEDEEEGEEGTERDLLGDAEAVDLYADLGATTPAPVLLAHMTRDEGSPLTRRRYGSLLDAPEATQLGKSLFPVHQSRTELTCVRRNCVICTCETREIICWPCRCLSMCDGCREVLASRASSSKHRCPCCRQLVEGYSRIFIP</sequence>
<evidence type="ECO:0000313" key="4">
    <source>
        <dbReference type="Proteomes" id="UP001362999"/>
    </source>
</evidence>
<name>A0AAW0D8Z8_9AGAR</name>
<feature type="transmembrane region" description="Helical" evidence="2">
    <location>
        <begin position="421"/>
        <end position="440"/>
    </location>
</feature>
<dbReference type="PANTHER" id="PTHR22696">
    <property type="entry name" value="E3 UBIQUITIN-PROTEIN LIGASE RNF26"/>
    <property type="match status" value="1"/>
</dbReference>
<keyword evidence="2" id="KW-0812">Transmembrane</keyword>
<dbReference type="GO" id="GO:0016567">
    <property type="term" value="P:protein ubiquitination"/>
    <property type="evidence" value="ECO:0007669"/>
    <property type="project" value="TreeGrafter"/>
</dbReference>
<dbReference type="Gene3D" id="3.30.40.10">
    <property type="entry name" value="Zinc/RING finger domain, C3HC4 (zinc finger)"/>
    <property type="match status" value="1"/>
</dbReference>
<feature type="transmembrane region" description="Helical" evidence="2">
    <location>
        <begin position="165"/>
        <end position="187"/>
    </location>
</feature>
<dbReference type="Pfam" id="PF13920">
    <property type="entry name" value="zf-C3HC4_3"/>
    <property type="match status" value="1"/>
</dbReference>
<feature type="region of interest" description="Disordered" evidence="1">
    <location>
        <begin position="593"/>
        <end position="614"/>
    </location>
</feature>
<dbReference type="GO" id="GO:0006511">
    <property type="term" value="P:ubiquitin-dependent protein catabolic process"/>
    <property type="evidence" value="ECO:0007669"/>
    <property type="project" value="TreeGrafter"/>
</dbReference>
<evidence type="ECO:0008006" key="5">
    <source>
        <dbReference type="Google" id="ProtNLM"/>
    </source>
</evidence>
<keyword evidence="2" id="KW-0472">Membrane</keyword>
<comment type="caution">
    <text evidence="3">The sequence shown here is derived from an EMBL/GenBank/DDBJ whole genome shotgun (WGS) entry which is preliminary data.</text>
</comment>
<protein>
    <recommendedName>
        <fullName evidence="5">RING-type domain-containing protein</fullName>
    </recommendedName>
</protein>
<evidence type="ECO:0000313" key="3">
    <source>
        <dbReference type="EMBL" id="KAK7048184.1"/>
    </source>
</evidence>
<dbReference type="CDD" id="cd16616">
    <property type="entry name" value="mRING-HC-C4C4_Asi1p-like"/>
    <property type="match status" value="1"/>
</dbReference>
<proteinExistence type="predicted"/>